<dbReference type="PANTHER" id="PTHR43537:SF44">
    <property type="entry name" value="GNTR FAMILY REGULATORY PROTEIN"/>
    <property type="match status" value="1"/>
</dbReference>
<evidence type="ECO:0000313" key="5">
    <source>
        <dbReference type="EMBL" id="TCL03151.1"/>
    </source>
</evidence>
<dbReference type="SUPFAM" id="SSF48008">
    <property type="entry name" value="GntR ligand-binding domain-like"/>
    <property type="match status" value="1"/>
</dbReference>
<dbReference type="InterPro" id="IPR011711">
    <property type="entry name" value="GntR_C"/>
</dbReference>
<dbReference type="Pfam" id="PF00392">
    <property type="entry name" value="GntR"/>
    <property type="match status" value="1"/>
</dbReference>
<dbReference type="SMART" id="SM00345">
    <property type="entry name" value="HTH_GNTR"/>
    <property type="match status" value="1"/>
</dbReference>
<dbReference type="EMBL" id="SJOI01000001">
    <property type="protein sequence ID" value="TCL03151.1"/>
    <property type="molecule type" value="Genomic_DNA"/>
</dbReference>
<dbReference type="PANTHER" id="PTHR43537">
    <property type="entry name" value="TRANSCRIPTIONAL REGULATOR, GNTR FAMILY"/>
    <property type="match status" value="1"/>
</dbReference>
<organism evidence="5 6">
    <name type="scientific">Sodalis ligni</name>
    <dbReference type="NCBI Taxonomy" id="2697027"/>
    <lineage>
        <taxon>Bacteria</taxon>
        <taxon>Pseudomonadati</taxon>
        <taxon>Pseudomonadota</taxon>
        <taxon>Gammaproteobacteria</taxon>
        <taxon>Enterobacterales</taxon>
        <taxon>Bruguierivoracaceae</taxon>
        <taxon>Sodalis</taxon>
    </lineage>
</organism>
<dbReference type="SUPFAM" id="SSF46785">
    <property type="entry name" value="Winged helix' DNA-binding domain"/>
    <property type="match status" value="1"/>
</dbReference>
<dbReference type="InterPro" id="IPR008920">
    <property type="entry name" value="TF_FadR/GntR_C"/>
</dbReference>
<sequence length="245" mass="27647">MSFLLDVKRTMSDQLAEDLGRQIVQGKLKPGDLLPNETLLLEYYGVSRTVLREALQVLTAKGLLDSRQRKGTFVRPREFWSQLDPLLLDWHIRLSGDDPALHQLMEVRRIVEPPAAALATERATSLDKQKIAAAYKRMEAAEGQVEKFILADLEFHTSILEASKNQFLLPIIHAIRTTLLASLRQTNPDADENRSISLPLHANILHAIMSGNPAAALIAMQEHLDDTQRRHYRAIKQHIGKLSQD</sequence>
<keyword evidence="1" id="KW-0805">Transcription regulation</keyword>
<dbReference type="OrthoDB" id="9808698at2"/>
<name>A0A4R1NBY8_9GAMM</name>
<evidence type="ECO:0000259" key="4">
    <source>
        <dbReference type="PROSITE" id="PS50949"/>
    </source>
</evidence>
<dbReference type="RefSeq" id="WP_132922046.1">
    <property type="nucleotide sequence ID" value="NZ_SJOI01000001.1"/>
</dbReference>
<dbReference type="Proteomes" id="UP000294555">
    <property type="component" value="Unassembled WGS sequence"/>
</dbReference>
<evidence type="ECO:0000256" key="1">
    <source>
        <dbReference type="ARBA" id="ARBA00023015"/>
    </source>
</evidence>
<comment type="caution">
    <text evidence="5">The sequence shown here is derived from an EMBL/GenBank/DDBJ whole genome shotgun (WGS) entry which is preliminary data.</text>
</comment>
<keyword evidence="2" id="KW-0238">DNA-binding</keyword>
<accession>A0A4R1NBY8</accession>
<protein>
    <submittedName>
        <fullName evidence="5">GntR family transcriptional regulator</fullName>
    </submittedName>
</protein>
<dbReference type="PROSITE" id="PS50949">
    <property type="entry name" value="HTH_GNTR"/>
    <property type="match status" value="1"/>
</dbReference>
<dbReference type="GO" id="GO:0003700">
    <property type="term" value="F:DNA-binding transcription factor activity"/>
    <property type="evidence" value="ECO:0007669"/>
    <property type="project" value="InterPro"/>
</dbReference>
<evidence type="ECO:0000256" key="2">
    <source>
        <dbReference type="ARBA" id="ARBA00023125"/>
    </source>
</evidence>
<dbReference type="InterPro" id="IPR036388">
    <property type="entry name" value="WH-like_DNA-bd_sf"/>
</dbReference>
<keyword evidence="6" id="KW-1185">Reference proteome</keyword>
<evidence type="ECO:0000256" key="3">
    <source>
        <dbReference type="ARBA" id="ARBA00023163"/>
    </source>
</evidence>
<dbReference type="InterPro" id="IPR000524">
    <property type="entry name" value="Tscrpt_reg_HTH_GntR"/>
</dbReference>
<dbReference type="Pfam" id="PF07729">
    <property type="entry name" value="FCD"/>
    <property type="match status" value="1"/>
</dbReference>
<feature type="domain" description="HTH gntR-type" evidence="4">
    <location>
        <begin position="9"/>
        <end position="77"/>
    </location>
</feature>
<dbReference type="Gene3D" id="1.20.120.530">
    <property type="entry name" value="GntR ligand-binding domain-like"/>
    <property type="match status" value="1"/>
</dbReference>
<dbReference type="PRINTS" id="PR00035">
    <property type="entry name" value="HTHGNTR"/>
</dbReference>
<dbReference type="GO" id="GO:0003677">
    <property type="term" value="F:DNA binding"/>
    <property type="evidence" value="ECO:0007669"/>
    <property type="project" value="UniProtKB-KW"/>
</dbReference>
<dbReference type="InterPro" id="IPR036390">
    <property type="entry name" value="WH_DNA-bd_sf"/>
</dbReference>
<gene>
    <name evidence="5" type="ORF">EZJ58_1199</name>
</gene>
<dbReference type="AlphaFoldDB" id="A0A4R1NBY8"/>
<proteinExistence type="predicted"/>
<dbReference type="CDD" id="cd07377">
    <property type="entry name" value="WHTH_GntR"/>
    <property type="match status" value="1"/>
</dbReference>
<reference evidence="5 6" key="1">
    <citation type="submission" date="2019-02" db="EMBL/GenBank/DDBJ databases">
        <title>Investigation of anaerobic lignin degradation for improved lignocellulosic biofuels.</title>
        <authorList>
            <person name="Deangelis K."/>
        </authorList>
    </citation>
    <scope>NUCLEOTIDE SEQUENCE [LARGE SCALE GENOMIC DNA]</scope>
    <source>
        <strain evidence="5 6">159R</strain>
    </source>
</reference>
<dbReference type="Gene3D" id="1.10.10.10">
    <property type="entry name" value="Winged helix-like DNA-binding domain superfamily/Winged helix DNA-binding domain"/>
    <property type="match status" value="1"/>
</dbReference>
<evidence type="ECO:0000313" key="6">
    <source>
        <dbReference type="Proteomes" id="UP000294555"/>
    </source>
</evidence>
<dbReference type="SMART" id="SM00895">
    <property type="entry name" value="FCD"/>
    <property type="match status" value="1"/>
</dbReference>
<keyword evidence="3" id="KW-0804">Transcription</keyword>